<evidence type="ECO:0000313" key="2">
    <source>
        <dbReference type="Proteomes" id="UP001174909"/>
    </source>
</evidence>
<sequence length="115" mass="12748">AGQGQHRAITRTRNLVCGLGRRNEASILPVPVVKPLRAQHMTTRGQSFALMFFLPKYKSARETNKCCCCVHKAHVEFFSSLCNLATSLSSIFPLTPYHMSTCSIIVFTTNTCIAI</sequence>
<dbReference type="AlphaFoldDB" id="A0AA35SK91"/>
<accession>A0AA35SK91</accession>
<keyword evidence="2" id="KW-1185">Reference proteome</keyword>
<organism evidence="1 2">
    <name type="scientific">Geodia barretti</name>
    <name type="common">Barrett's horny sponge</name>
    <dbReference type="NCBI Taxonomy" id="519541"/>
    <lineage>
        <taxon>Eukaryota</taxon>
        <taxon>Metazoa</taxon>
        <taxon>Porifera</taxon>
        <taxon>Demospongiae</taxon>
        <taxon>Heteroscleromorpha</taxon>
        <taxon>Tetractinellida</taxon>
        <taxon>Astrophorina</taxon>
        <taxon>Geodiidae</taxon>
        <taxon>Geodia</taxon>
    </lineage>
</organism>
<feature type="non-terminal residue" evidence="1">
    <location>
        <position position="115"/>
    </location>
</feature>
<reference evidence="1" key="1">
    <citation type="submission" date="2023-03" db="EMBL/GenBank/DDBJ databases">
        <authorList>
            <person name="Steffen K."/>
            <person name="Cardenas P."/>
        </authorList>
    </citation>
    <scope>NUCLEOTIDE SEQUENCE</scope>
</reference>
<comment type="caution">
    <text evidence="1">The sequence shown here is derived from an EMBL/GenBank/DDBJ whole genome shotgun (WGS) entry which is preliminary data.</text>
</comment>
<dbReference type="Proteomes" id="UP001174909">
    <property type="component" value="Unassembled WGS sequence"/>
</dbReference>
<dbReference type="EMBL" id="CASHTH010002517">
    <property type="protein sequence ID" value="CAI8031094.1"/>
    <property type="molecule type" value="Genomic_DNA"/>
</dbReference>
<evidence type="ECO:0000313" key="1">
    <source>
        <dbReference type="EMBL" id="CAI8031094.1"/>
    </source>
</evidence>
<proteinExistence type="predicted"/>
<feature type="non-terminal residue" evidence="1">
    <location>
        <position position="1"/>
    </location>
</feature>
<gene>
    <name evidence="1" type="ORF">GBAR_LOCUS17625</name>
</gene>
<name>A0AA35SK91_GEOBA</name>
<protein>
    <submittedName>
        <fullName evidence="1">Uncharacterized protein</fullName>
    </submittedName>
</protein>